<name>A0A6A0BAC4_9LACT</name>
<organism evidence="12 13">
    <name type="scientific">Pseudolactococcus insecticola</name>
    <dbReference type="NCBI Taxonomy" id="2709158"/>
    <lineage>
        <taxon>Bacteria</taxon>
        <taxon>Bacillati</taxon>
        <taxon>Bacillota</taxon>
        <taxon>Bacilli</taxon>
        <taxon>Lactobacillales</taxon>
        <taxon>Streptococcaceae</taxon>
        <taxon>Pseudolactococcus</taxon>
    </lineage>
</organism>
<evidence type="ECO:0000256" key="1">
    <source>
        <dbReference type="ARBA" id="ARBA00004496"/>
    </source>
</evidence>
<dbReference type="InterPro" id="IPR010998">
    <property type="entry name" value="Integrase_recombinase_N"/>
</dbReference>
<dbReference type="RefSeq" id="WP_172357884.1">
    <property type="nucleotide sequence ID" value="NZ_BLLH01000015.1"/>
</dbReference>
<feature type="domain" description="Core-binding (CB)" evidence="11">
    <location>
        <begin position="13"/>
        <end position="118"/>
    </location>
</feature>
<gene>
    <name evidence="12" type="primary">xerS_2</name>
    <name evidence="12" type="ORF">Hs20B_18090</name>
</gene>
<reference evidence="12 13" key="1">
    <citation type="submission" date="2020-02" db="EMBL/GenBank/DDBJ databases">
        <title>Draft genome sequence of Lactococcus sp. Hs20B0-1.</title>
        <authorList>
            <person name="Noda S."/>
            <person name="Yuki M."/>
            <person name="Ohkuma M."/>
        </authorList>
    </citation>
    <scope>NUCLEOTIDE SEQUENCE [LARGE SCALE GENOMIC DNA]</scope>
    <source>
        <strain evidence="12 13">Hs20B0-1</strain>
    </source>
</reference>
<evidence type="ECO:0000256" key="2">
    <source>
        <dbReference type="ARBA" id="ARBA00022490"/>
    </source>
</evidence>
<evidence type="ECO:0000256" key="8">
    <source>
        <dbReference type="ARBA" id="ARBA00023306"/>
    </source>
</evidence>
<evidence type="ECO:0000256" key="4">
    <source>
        <dbReference type="ARBA" id="ARBA00022829"/>
    </source>
</evidence>
<keyword evidence="3" id="KW-0132">Cell division</keyword>
<evidence type="ECO:0000313" key="12">
    <source>
        <dbReference type="EMBL" id="GFH41411.1"/>
    </source>
</evidence>
<dbReference type="GO" id="GO:0005737">
    <property type="term" value="C:cytoplasm"/>
    <property type="evidence" value="ECO:0007669"/>
    <property type="project" value="UniProtKB-SubCell"/>
</dbReference>
<dbReference type="Proteomes" id="UP000475928">
    <property type="component" value="Unassembled WGS sequence"/>
</dbReference>
<comment type="caution">
    <text evidence="12">The sequence shown here is derived from an EMBL/GenBank/DDBJ whole genome shotgun (WGS) entry which is preliminary data.</text>
</comment>
<evidence type="ECO:0000256" key="9">
    <source>
        <dbReference type="PROSITE-ProRule" id="PRU01248"/>
    </source>
</evidence>
<dbReference type="SUPFAM" id="SSF56349">
    <property type="entry name" value="DNA breaking-rejoining enzymes"/>
    <property type="match status" value="1"/>
</dbReference>
<protein>
    <submittedName>
        <fullName evidence="12">Tyrosine recombinase XerS</fullName>
    </submittedName>
</protein>
<sequence length="375" mass="43568">MTKIQDKIDNQLKQLPDYIQDYYQHNLVQGFSKQTFYTYFKNYLSFFAWLISEEISSEKYTQYISLECLEKLTKNDAERYISYLNLRNKKVGKTNQTLNQSTIYNIYNSIRSLYHFLTTQSPYYVSEENKIINDKSNARERTINDPYFYRNVWLKVQVKATSETLQSRANHLKSKLFVNDTDEFLNYLANDYELSLSIRAKKWFLKVKNRDLALFALISASGLRISEAINLSMKDINITQMTADVIRKGNKRDTVVIASFARGYLEEYLNDRIKEGANSDSNGFIFTANTNTNPANKSSNQLLVDTAERNLTKYSTAYGKPTTPHKLRHTLATRLYKTTSNLNLVGTQLGHTSTKTTQLYTHIDDREIIDSLDKL</sequence>
<evidence type="ECO:0000313" key="13">
    <source>
        <dbReference type="Proteomes" id="UP000475928"/>
    </source>
</evidence>
<dbReference type="InterPro" id="IPR044068">
    <property type="entry name" value="CB"/>
</dbReference>
<dbReference type="Gene3D" id="1.10.443.10">
    <property type="entry name" value="Intergrase catalytic core"/>
    <property type="match status" value="1"/>
</dbReference>
<keyword evidence="13" id="KW-1185">Reference proteome</keyword>
<dbReference type="PROSITE" id="PS51900">
    <property type="entry name" value="CB"/>
    <property type="match status" value="1"/>
</dbReference>
<keyword evidence="6 9" id="KW-0238">DNA-binding</keyword>
<keyword evidence="2" id="KW-0963">Cytoplasm</keyword>
<evidence type="ECO:0000256" key="7">
    <source>
        <dbReference type="ARBA" id="ARBA00023172"/>
    </source>
</evidence>
<dbReference type="Gene3D" id="1.10.150.130">
    <property type="match status" value="1"/>
</dbReference>
<dbReference type="GO" id="GO:0015074">
    <property type="term" value="P:DNA integration"/>
    <property type="evidence" value="ECO:0007669"/>
    <property type="project" value="UniProtKB-KW"/>
</dbReference>
<dbReference type="InterPro" id="IPR002104">
    <property type="entry name" value="Integrase_catalytic"/>
</dbReference>
<dbReference type="AlphaFoldDB" id="A0A6A0BAC4"/>
<keyword evidence="4" id="KW-0159">Chromosome partition</keyword>
<evidence type="ECO:0000256" key="3">
    <source>
        <dbReference type="ARBA" id="ARBA00022618"/>
    </source>
</evidence>
<keyword evidence="8" id="KW-0131">Cell cycle</keyword>
<evidence type="ECO:0000256" key="6">
    <source>
        <dbReference type="ARBA" id="ARBA00023125"/>
    </source>
</evidence>
<evidence type="ECO:0000256" key="5">
    <source>
        <dbReference type="ARBA" id="ARBA00022908"/>
    </source>
</evidence>
<comment type="subcellular location">
    <subcellularLocation>
        <location evidence="1">Cytoplasm</location>
    </subcellularLocation>
</comment>
<dbReference type="PANTHER" id="PTHR30349">
    <property type="entry name" value="PHAGE INTEGRASE-RELATED"/>
    <property type="match status" value="1"/>
</dbReference>
<dbReference type="PANTHER" id="PTHR30349:SF77">
    <property type="entry name" value="TYROSINE RECOMBINASE XERC"/>
    <property type="match status" value="1"/>
</dbReference>
<evidence type="ECO:0000259" key="11">
    <source>
        <dbReference type="PROSITE" id="PS51900"/>
    </source>
</evidence>
<feature type="domain" description="Tyr recombinase" evidence="10">
    <location>
        <begin position="171"/>
        <end position="373"/>
    </location>
</feature>
<dbReference type="NCBIfam" id="NF003462">
    <property type="entry name" value="PRK05084.1"/>
    <property type="match status" value="1"/>
</dbReference>
<keyword evidence="7" id="KW-0233">DNA recombination</keyword>
<dbReference type="GO" id="GO:0051301">
    <property type="term" value="P:cell division"/>
    <property type="evidence" value="ECO:0007669"/>
    <property type="project" value="UniProtKB-KW"/>
</dbReference>
<keyword evidence="5" id="KW-0229">DNA integration</keyword>
<accession>A0A6A0BAC4</accession>
<dbReference type="InterPro" id="IPR050090">
    <property type="entry name" value="Tyrosine_recombinase_XerCD"/>
</dbReference>
<dbReference type="GO" id="GO:0006310">
    <property type="term" value="P:DNA recombination"/>
    <property type="evidence" value="ECO:0007669"/>
    <property type="project" value="UniProtKB-KW"/>
</dbReference>
<proteinExistence type="predicted"/>
<dbReference type="EMBL" id="BLLH01000015">
    <property type="protein sequence ID" value="GFH41411.1"/>
    <property type="molecule type" value="Genomic_DNA"/>
</dbReference>
<dbReference type="Pfam" id="PF00589">
    <property type="entry name" value="Phage_integrase"/>
    <property type="match status" value="1"/>
</dbReference>
<dbReference type="InterPro" id="IPR013762">
    <property type="entry name" value="Integrase-like_cat_sf"/>
</dbReference>
<dbReference type="GO" id="GO:0007059">
    <property type="term" value="P:chromosome segregation"/>
    <property type="evidence" value="ECO:0007669"/>
    <property type="project" value="UniProtKB-KW"/>
</dbReference>
<dbReference type="PROSITE" id="PS51898">
    <property type="entry name" value="TYR_RECOMBINASE"/>
    <property type="match status" value="1"/>
</dbReference>
<dbReference type="InterPro" id="IPR011010">
    <property type="entry name" value="DNA_brk_join_enz"/>
</dbReference>
<dbReference type="GO" id="GO:0003677">
    <property type="term" value="F:DNA binding"/>
    <property type="evidence" value="ECO:0007669"/>
    <property type="project" value="UniProtKB-UniRule"/>
</dbReference>
<evidence type="ECO:0000259" key="10">
    <source>
        <dbReference type="PROSITE" id="PS51898"/>
    </source>
</evidence>